<dbReference type="SUPFAM" id="SSF69322">
    <property type="entry name" value="Tricorn protease domain 2"/>
    <property type="match status" value="1"/>
</dbReference>
<dbReference type="RefSeq" id="WP_315606964.1">
    <property type="nucleotide sequence ID" value="NZ_CP130318.1"/>
</dbReference>
<sequence>MSVLLAFSGMGYRASASDTPVSNFGFEQALADWTKFVDKDNGNDLDEQGSRIEVTDRQASEGEHSVRIYDAKKSRAIGLESGKLEAEAGTAYVVFADVRVESGDAELSVRFYDGSDRMLVESSMTASPSESWKTIQANGTAPAGVSYAKILLHSSKSNEGTAYWDHVRFAKDYTNLGVQVGSAAPLGATFGAGAHENLIYSVITGNANDRPIMQVIDANTEKVTASEALPGASVNPTGAWAATTATDGTIYLGTYPNGRLYKYVEGESCITDLGQPLPGESYVFDLAAGNNGKVYGGSYGRAGFFEYDPAAGAKQIGGFPFYQPPGQTYKYLRALAHDKERNVSYLAMGPNASVIRYDHATGQMDDILPAKYKSITLAGTVDFTGDRVFVAIGGYMMALRVDVGPDGTVTSTEEMSTTGTAPRVSPENNGRVYFTKGNQLTRYDIASKQVTDLGLSIPGRIQRYGWVTLQDQANYPGKTLVALSDGNYETNLIKYNPQNGAFHVSRVEGSPRIAGAINMIGAGPDGQIYTSAYLYGGLGVYHPFGGDSNDNQPEHIYAPISQIDKMESAGGKLYLGTYPGGGLYEYDPKQPWSPGVNPKLLINSGTYQQDRPKAIAYGHNRVFMGTAGTTGSRPGALSVYDYTTGTAAVHKDIVKDQSIISLAYYKGLLYGGSTIRGGYSSTPSQTEAKLFVYDPVTQTKTAEYSLPAIEGGRKLTAITELKAIDGKLWGFAEGYLFVFDPESRAFEYFAEKFPDVLLPEGNYRDADLVAVEKDPNSLYGTIGSKYLFKINKADKAITILRSDGADMLAADPIGNLYFKHNDTQLWRYSF</sequence>
<dbReference type="KEGG" id="paun:MJA45_09225"/>
<evidence type="ECO:0000313" key="2">
    <source>
        <dbReference type="Proteomes" id="UP001305702"/>
    </source>
</evidence>
<evidence type="ECO:0008006" key="3">
    <source>
        <dbReference type="Google" id="ProtNLM"/>
    </source>
</evidence>
<reference evidence="1 2" key="1">
    <citation type="submission" date="2022-02" db="EMBL/GenBank/DDBJ databases">
        <title>Paenibacillus sp. MBLB1776 Whole Genome Shotgun Sequencing.</title>
        <authorList>
            <person name="Hwang C.Y."/>
            <person name="Cho E.-S."/>
            <person name="Seo M.-J."/>
        </authorList>
    </citation>
    <scope>NUCLEOTIDE SEQUENCE [LARGE SCALE GENOMIC DNA]</scope>
    <source>
        <strain evidence="1 2">MBLB1776</strain>
    </source>
</reference>
<dbReference type="EMBL" id="CP130318">
    <property type="protein sequence ID" value="WNQ13184.1"/>
    <property type="molecule type" value="Genomic_DNA"/>
</dbReference>
<organism evidence="1 2">
    <name type="scientific">Paenibacillus aurantius</name>
    <dbReference type="NCBI Taxonomy" id="2918900"/>
    <lineage>
        <taxon>Bacteria</taxon>
        <taxon>Bacillati</taxon>
        <taxon>Bacillota</taxon>
        <taxon>Bacilli</taxon>
        <taxon>Bacillales</taxon>
        <taxon>Paenibacillaceae</taxon>
        <taxon>Paenibacillus</taxon>
    </lineage>
</organism>
<dbReference type="Gene3D" id="2.130.10.10">
    <property type="entry name" value="YVTN repeat-like/Quinoprotein amine dehydrogenase"/>
    <property type="match status" value="2"/>
</dbReference>
<gene>
    <name evidence="1" type="ORF">MJA45_09225</name>
</gene>
<dbReference type="SUPFAM" id="SSF63829">
    <property type="entry name" value="Calcium-dependent phosphotriesterase"/>
    <property type="match status" value="1"/>
</dbReference>
<protein>
    <recommendedName>
        <fullName evidence="3">CBM-cenC domain-containing protein</fullName>
    </recommendedName>
</protein>
<dbReference type="AlphaFoldDB" id="A0AA96RJE5"/>
<name>A0AA96RJE5_9BACL</name>
<proteinExistence type="predicted"/>
<dbReference type="InterPro" id="IPR015943">
    <property type="entry name" value="WD40/YVTN_repeat-like_dom_sf"/>
</dbReference>
<keyword evidence="2" id="KW-1185">Reference proteome</keyword>
<dbReference type="Gene3D" id="2.60.120.260">
    <property type="entry name" value="Galactose-binding domain-like"/>
    <property type="match status" value="1"/>
</dbReference>
<evidence type="ECO:0000313" key="1">
    <source>
        <dbReference type="EMBL" id="WNQ13184.1"/>
    </source>
</evidence>
<dbReference type="Proteomes" id="UP001305702">
    <property type="component" value="Chromosome"/>
</dbReference>
<accession>A0AA96RJE5</accession>